<dbReference type="KEGG" id="emi:Emin_0399"/>
<proteinExistence type="predicted"/>
<dbReference type="OrthoDB" id="9793824at2"/>
<comment type="subcellular location">
    <subcellularLocation>
        <location evidence="1">Cell membrane</location>
        <topology evidence="1">Multi-pass membrane protein</topology>
    </subcellularLocation>
</comment>
<dbReference type="AlphaFoldDB" id="B2KBD4"/>
<dbReference type="Proteomes" id="UP000001029">
    <property type="component" value="Chromosome"/>
</dbReference>
<reference evidence="8 9" key="1">
    <citation type="journal article" date="2009" name="Appl. Environ. Microbiol.">
        <title>Genomic analysis of 'Elusimicrobium minutum,' the first cultivated representative of the phylum 'Elusimicrobia' (formerly termite group 1).</title>
        <authorList>
            <person name="Herlemann D.P.R."/>
            <person name="Geissinger O."/>
            <person name="Ikeda-Ohtsubo W."/>
            <person name="Kunin V."/>
            <person name="Sun H."/>
            <person name="Lapidus A."/>
            <person name="Hugenholtz P."/>
            <person name="Brune A."/>
        </authorList>
    </citation>
    <scope>NUCLEOTIDE SEQUENCE [LARGE SCALE GENOMIC DNA]</scope>
    <source>
        <strain evidence="8 9">Pei191</strain>
    </source>
</reference>
<evidence type="ECO:0000256" key="2">
    <source>
        <dbReference type="ARBA" id="ARBA00022475"/>
    </source>
</evidence>
<keyword evidence="5 6" id="KW-0472">Membrane</keyword>
<feature type="transmembrane region" description="Helical" evidence="6">
    <location>
        <begin position="26"/>
        <end position="48"/>
    </location>
</feature>
<keyword evidence="4 6" id="KW-1133">Transmembrane helix</keyword>
<dbReference type="PANTHER" id="PTHR36115:SF4">
    <property type="entry name" value="MEMBRANE PROTEIN"/>
    <property type="match status" value="1"/>
</dbReference>
<keyword evidence="3 6" id="KW-0812">Transmembrane</keyword>
<dbReference type="RefSeq" id="WP_012414571.1">
    <property type="nucleotide sequence ID" value="NC_010644.1"/>
</dbReference>
<protein>
    <submittedName>
        <fullName evidence="8">RDD domain containing protein</fullName>
    </submittedName>
</protein>
<evidence type="ECO:0000313" key="8">
    <source>
        <dbReference type="EMBL" id="ACC97956.1"/>
    </source>
</evidence>
<dbReference type="STRING" id="445932.Emin_0399"/>
<evidence type="ECO:0000256" key="1">
    <source>
        <dbReference type="ARBA" id="ARBA00004651"/>
    </source>
</evidence>
<accession>B2KBD4</accession>
<dbReference type="InterPro" id="IPR010432">
    <property type="entry name" value="RDD"/>
</dbReference>
<feature type="transmembrane region" description="Helical" evidence="6">
    <location>
        <begin position="60"/>
        <end position="79"/>
    </location>
</feature>
<feature type="transmembrane region" description="Helical" evidence="6">
    <location>
        <begin position="161"/>
        <end position="182"/>
    </location>
</feature>
<organism evidence="8 9">
    <name type="scientific">Elusimicrobium minutum (strain Pei191)</name>
    <dbReference type="NCBI Taxonomy" id="445932"/>
    <lineage>
        <taxon>Bacteria</taxon>
        <taxon>Pseudomonadati</taxon>
        <taxon>Elusimicrobiota</taxon>
        <taxon>Elusimicrobia</taxon>
        <taxon>Elusimicrobiales</taxon>
        <taxon>Elusimicrobiaceae</taxon>
        <taxon>Elusimicrobium</taxon>
    </lineage>
</organism>
<sequence>MQDFNPVAGNSNKDTVYTIAPVSDRLLAFLVDFLPFYIAPQFLFWYLLNFTSWYNINISFYVYIGLAFYGAFVLYTTIFNSGGRATLGKWLLGLKVISSDEENNLNIVKSFLRSLGYFLSFFTFFLGFAMAFITKRKRALHDFIGGSIVVSTREKSDAETFVISFISAILIGALSAGTYFYVFKATPAGQKELVLNAQTQIAKVAYLQEVHFREYGRYTDDIVRLGLISGDPVQFRRDMQRNLRRRGFRIGVSKDKKTSYKITAVAKDNRNTKVTFDK</sequence>
<keyword evidence="9" id="KW-1185">Reference proteome</keyword>
<evidence type="ECO:0000256" key="3">
    <source>
        <dbReference type="ARBA" id="ARBA00022692"/>
    </source>
</evidence>
<evidence type="ECO:0000256" key="4">
    <source>
        <dbReference type="ARBA" id="ARBA00022989"/>
    </source>
</evidence>
<evidence type="ECO:0000313" key="9">
    <source>
        <dbReference type="Proteomes" id="UP000001029"/>
    </source>
</evidence>
<evidence type="ECO:0000256" key="5">
    <source>
        <dbReference type="ARBA" id="ARBA00023136"/>
    </source>
</evidence>
<feature type="domain" description="RDD" evidence="7">
    <location>
        <begin position="20"/>
        <end position="145"/>
    </location>
</feature>
<evidence type="ECO:0000259" key="7">
    <source>
        <dbReference type="Pfam" id="PF06271"/>
    </source>
</evidence>
<dbReference type="PANTHER" id="PTHR36115">
    <property type="entry name" value="PROLINE-RICH ANTIGEN HOMOLOG-RELATED"/>
    <property type="match status" value="1"/>
</dbReference>
<dbReference type="EMBL" id="CP001055">
    <property type="protein sequence ID" value="ACC97956.1"/>
    <property type="molecule type" value="Genomic_DNA"/>
</dbReference>
<gene>
    <name evidence="8" type="ordered locus">Emin_0399</name>
</gene>
<evidence type="ECO:0000256" key="6">
    <source>
        <dbReference type="SAM" id="Phobius"/>
    </source>
</evidence>
<dbReference type="InterPro" id="IPR051791">
    <property type="entry name" value="Pra-immunoreactive"/>
</dbReference>
<dbReference type="HOGENOM" id="CLU_1000161_0_0_0"/>
<name>B2KBD4_ELUMP</name>
<feature type="transmembrane region" description="Helical" evidence="6">
    <location>
        <begin position="115"/>
        <end position="133"/>
    </location>
</feature>
<keyword evidence="2" id="KW-1003">Cell membrane</keyword>
<dbReference type="Pfam" id="PF06271">
    <property type="entry name" value="RDD"/>
    <property type="match status" value="1"/>
</dbReference>
<dbReference type="GO" id="GO:0005886">
    <property type="term" value="C:plasma membrane"/>
    <property type="evidence" value="ECO:0007669"/>
    <property type="project" value="UniProtKB-SubCell"/>
</dbReference>